<dbReference type="InterPro" id="IPR036291">
    <property type="entry name" value="NAD(P)-bd_dom_sf"/>
</dbReference>
<dbReference type="SUPFAM" id="SSF51735">
    <property type="entry name" value="NAD(P)-binding Rossmann-fold domains"/>
    <property type="match status" value="2"/>
</dbReference>
<dbReference type="Gene3D" id="3.40.50.720">
    <property type="entry name" value="NAD(P)-binding Rossmann-like Domain"/>
    <property type="match status" value="2"/>
</dbReference>
<gene>
    <name evidence="4" type="ORF">J27TS8_20100</name>
</gene>
<evidence type="ECO:0000256" key="2">
    <source>
        <dbReference type="SAM" id="Phobius"/>
    </source>
</evidence>
<dbReference type="PANTHER" id="PTHR43318">
    <property type="entry name" value="UDP-N-ACETYLGLUCOSAMINE 4,6-DEHYDRATASE"/>
    <property type="match status" value="1"/>
</dbReference>
<dbReference type="Proteomes" id="UP000682111">
    <property type="component" value="Unassembled WGS sequence"/>
</dbReference>
<dbReference type="Pfam" id="PF13727">
    <property type="entry name" value="CoA_binding_3"/>
    <property type="match status" value="1"/>
</dbReference>
<dbReference type="InterPro" id="IPR003869">
    <property type="entry name" value="Polysac_CapD-like"/>
</dbReference>
<evidence type="ECO:0000313" key="4">
    <source>
        <dbReference type="EMBL" id="GIN62017.1"/>
    </source>
</evidence>
<feature type="transmembrane region" description="Helical" evidence="2">
    <location>
        <begin position="40"/>
        <end position="61"/>
    </location>
</feature>
<dbReference type="AlphaFoldDB" id="A0A920BU79"/>
<dbReference type="InterPro" id="IPR051203">
    <property type="entry name" value="Polysaccharide_Synthase-Rel"/>
</dbReference>
<evidence type="ECO:0000259" key="3">
    <source>
        <dbReference type="Pfam" id="PF02719"/>
    </source>
</evidence>
<keyword evidence="2" id="KW-0812">Transmembrane</keyword>
<dbReference type="RefSeq" id="WP_212933592.1">
    <property type="nucleotide sequence ID" value="NZ_BORC01000003.1"/>
</dbReference>
<feature type="transmembrane region" description="Helical" evidence="2">
    <location>
        <begin position="7"/>
        <end position="28"/>
    </location>
</feature>
<sequence>MEYRKRLSVFFFTDSIIVITAFLIGSHLVDSNLNDRSATFLLSIGILLICHHFFSYLYKLYKKAWMYASIGELMIVFKTITNTFLFVSCLQFVMFQTIDYRLLVVTWMLHMLLIGGSRFCWRIISNSHKQEVDDKKRTLIVGAGSAGTMVARQLLNNHYCELKPVAFIDDDEKKHQLDILGIPVLGGREIIEKAVKNLAIETIVIAIPSLGKKELNKIVQACVNTGKKTQTIPKLEDIMTGKVSVNHFRDVQVEDLLGREPVQLDTEKISEFIKGKIVLITGAGGSIGSEICRQICKFTPKKLILLGHGENSIYTILLELKEIYRYKEIEFVAEIADIQDGDKMLTIMSKHHPNVVYHAAAHKHVPLMESNPEEAVKNNIIGTLNVANAAKWSHVDEFVMISTDKAVNPTSVMGASKRLAEILIQNLNLESETKFVAVRFGNVLGSRGSVIPLFKRQIQQGGPVTVTHPEMVRYFMTIPEASRLVIQAGALANGGEIFVLDMGEPVKIVELAMNLIRLSGNSVEEIGIEFTGMRPGEKLYEELLNPNEYNEIQVFPKIYTGKTTNYNVEEIIQLINEYPLLDEPTLKERLLELSNKQENSSKRLAVL</sequence>
<comment type="similarity">
    <text evidence="1">Belongs to the polysaccharide synthase family.</text>
</comment>
<keyword evidence="5" id="KW-1185">Reference proteome</keyword>
<protein>
    <submittedName>
        <fullName evidence="4">UDP-N-acetylglucosamine 4,6-dehydratase</fullName>
    </submittedName>
</protein>
<keyword evidence="2" id="KW-0472">Membrane</keyword>
<feature type="transmembrane region" description="Helical" evidence="2">
    <location>
        <begin position="73"/>
        <end position="94"/>
    </location>
</feature>
<keyword evidence="2" id="KW-1133">Transmembrane helix</keyword>
<dbReference type="EMBL" id="BORC01000003">
    <property type="protein sequence ID" value="GIN62017.1"/>
    <property type="molecule type" value="Genomic_DNA"/>
</dbReference>
<comment type="caution">
    <text evidence="4">The sequence shown here is derived from an EMBL/GenBank/DDBJ whole genome shotgun (WGS) entry which is preliminary data.</text>
</comment>
<reference evidence="4" key="1">
    <citation type="submission" date="2021-03" db="EMBL/GenBank/DDBJ databases">
        <title>Antimicrobial resistance genes in bacteria isolated from Japanese honey, and their potential for conferring macrolide and lincosamide resistance in the American foulbrood pathogen Paenibacillus larvae.</title>
        <authorList>
            <person name="Okamoto M."/>
            <person name="Kumagai M."/>
            <person name="Kanamori H."/>
            <person name="Takamatsu D."/>
        </authorList>
    </citation>
    <scope>NUCLEOTIDE SEQUENCE</scope>
    <source>
        <strain evidence="4">J27TS8</strain>
    </source>
</reference>
<dbReference type="CDD" id="cd05237">
    <property type="entry name" value="UDP_invert_4-6DH_SDR_e"/>
    <property type="match status" value="1"/>
</dbReference>
<feature type="domain" description="Polysaccharide biosynthesis protein CapD-like" evidence="3">
    <location>
        <begin position="278"/>
        <end position="561"/>
    </location>
</feature>
<dbReference type="PANTHER" id="PTHR43318:SF1">
    <property type="entry name" value="POLYSACCHARIDE BIOSYNTHESIS PROTEIN EPSC-RELATED"/>
    <property type="match status" value="1"/>
</dbReference>
<accession>A0A920BU79</accession>
<name>A0A920BU79_9BACI</name>
<dbReference type="Pfam" id="PF02719">
    <property type="entry name" value="Polysacc_synt_2"/>
    <property type="match status" value="1"/>
</dbReference>
<evidence type="ECO:0000256" key="1">
    <source>
        <dbReference type="ARBA" id="ARBA00007430"/>
    </source>
</evidence>
<evidence type="ECO:0000313" key="5">
    <source>
        <dbReference type="Proteomes" id="UP000682111"/>
    </source>
</evidence>
<organism evidence="4 5">
    <name type="scientific">Robertmurraya siralis</name>
    <dbReference type="NCBI Taxonomy" id="77777"/>
    <lineage>
        <taxon>Bacteria</taxon>
        <taxon>Bacillati</taxon>
        <taxon>Bacillota</taxon>
        <taxon>Bacilli</taxon>
        <taxon>Bacillales</taxon>
        <taxon>Bacillaceae</taxon>
        <taxon>Robertmurraya</taxon>
    </lineage>
</organism>
<proteinExistence type="inferred from homology"/>